<name>A0ABT4SGW1_9ACTN</name>
<evidence type="ECO:0000313" key="3">
    <source>
        <dbReference type="Proteomes" id="UP001144036"/>
    </source>
</evidence>
<protein>
    <submittedName>
        <fullName evidence="2">Protein phosphatase 2C domain-containing protein</fullName>
    </submittedName>
</protein>
<dbReference type="InterPro" id="IPR036457">
    <property type="entry name" value="PPM-type-like_dom_sf"/>
</dbReference>
<dbReference type="Gene3D" id="3.60.40.10">
    <property type="entry name" value="PPM-type phosphatase domain"/>
    <property type="match status" value="1"/>
</dbReference>
<evidence type="ECO:0000259" key="1">
    <source>
        <dbReference type="Pfam" id="PF13672"/>
    </source>
</evidence>
<dbReference type="Proteomes" id="UP001144036">
    <property type="component" value="Unassembled WGS sequence"/>
</dbReference>
<dbReference type="Pfam" id="PF13672">
    <property type="entry name" value="PP2C_2"/>
    <property type="match status" value="1"/>
</dbReference>
<comment type="caution">
    <text evidence="2">The sequence shown here is derived from an EMBL/GenBank/DDBJ whole genome shotgun (WGS) entry which is preliminary data.</text>
</comment>
<dbReference type="RefSeq" id="WP_270157107.1">
    <property type="nucleotide sequence ID" value="NZ_JAPNNL010000098.1"/>
</dbReference>
<sequence>MLRVSYASAAAPGRANEDYVLAGPSWVVVLDGATPAPGVEPGCRHGVPWLVRALAAALAPGMDGGEPLPQVLSAAIAATAEAHDGACDLGNPNSPSATVALARRRGDLLEYLVLCDSAVVLWRRDGRVTVVRDDRLDRLPGGRPYSLELMASLRNRPGGFWVASTCPEAAEQALAGAVPVAGLRGAALFTDGVTRLADWYGRTWESLAAGAAEPENLLAEVREQERARGVPHGKPHDDATAVWVSFPPW</sequence>
<dbReference type="EMBL" id="JAPNNL010000098">
    <property type="protein sequence ID" value="MDA0636243.1"/>
    <property type="molecule type" value="Genomic_DNA"/>
</dbReference>
<dbReference type="SUPFAM" id="SSF81606">
    <property type="entry name" value="PP2C-like"/>
    <property type="match status" value="1"/>
</dbReference>
<feature type="domain" description="PPM-type phosphatase" evidence="1">
    <location>
        <begin position="13"/>
        <end position="200"/>
    </location>
</feature>
<gene>
    <name evidence="2" type="ORF">OUY22_22710</name>
</gene>
<evidence type="ECO:0000313" key="2">
    <source>
        <dbReference type="EMBL" id="MDA0636243.1"/>
    </source>
</evidence>
<proteinExistence type="predicted"/>
<keyword evidence="3" id="KW-1185">Reference proteome</keyword>
<dbReference type="InterPro" id="IPR001932">
    <property type="entry name" value="PPM-type_phosphatase-like_dom"/>
</dbReference>
<reference evidence="2" key="1">
    <citation type="submission" date="2022-11" db="EMBL/GenBank/DDBJ databases">
        <title>Nonomuraea corallina sp. nov., a new species of the genus Nonomuraea isolated from sea side sediment in Thai sea.</title>
        <authorList>
            <person name="Ngamcharungchit C."/>
            <person name="Matsumoto A."/>
            <person name="Suriyachadkun C."/>
            <person name="Panbangred W."/>
            <person name="Inahashi Y."/>
            <person name="Intra B."/>
        </authorList>
    </citation>
    <scope>NUCLEOTIDE SEQUENCE</scope>
    <source>
        <strain evidence="2">MCN248</strain>
    </source>
</reference>
<accession>A0ABT4SGW1</accession>
<organism evidence="2 3">
    <name type="scientific">Nonomuraea corallina</name>
    <dbReference type="NCBI Taxonomy" id="2989783"/>
    <lineage>
        <taxon>Bacteria</taxon>
        <taxon>Bacillati</taxon>
        <taxon>Actinomycetota</taxon>
        <taxon>Actinomycetes</taxon>
        <taxon>Streptosporangiales</taxon>
        <taxon>Streptosporangiaceae</taxon>
        <taxon>Nonomuraea</taxon>
    </lineage>
</organism>